<sequence length="112" mass="13228">MERKRGLHRGSFLWGRSVHNIRIERLWVDVTRGFGSKWKEFFGALEIYADLDASDEGHLWLLHLVFLGKINRDADLWRQIWNEHRLKLPDGGRCSPSQLWYFGHQEKGGRGL</sequence>
<feature type="non-terminal residue" evidence="2">
    <location>
        <position position="112"/>
    </location>
</feature>
<protein>
    <recommendedName>
        <fullName evidence="1">Integrase core domain-containing protein</fullName>
    </recommendedName>
</protein>
<dbReference type="AlphaFoldDB" id="A0A165C406"/>
<dbReference type="PANTHER" id="PTHR46791:SF5">
    <property type="entry name" value="CLR5 DOMAIN-CONTAINING PROTEIN-RELATED"/>
    <property type="match status" value="1"/>
</dbReference>
<gene>
    <name evidence="2" type="ORF">CALCODRAFT_406620</name>
    <name evidence="3" type="ORF">CALCODRAFT_417357</name>
</gene>
<dbReference type="EMBL" id="KV423929">
    <property type="protein sequence ID" value="KZT60589.1"/>
    <property type="molecule type" value="Genomic_DNA"/>
</dbReference>
<evidence type="ECO:0000259" key="1">
    <source>
        <dbReference type="Pfam" id="PF24764"/>
    </source>
</evidence>
<keyword evidence="4" id="KW-1185">Reference proteome</keyword>
<feature type="domain" description="Integrase core" evidence="1">
    <location>
        <begin position="1"/>
        <end position="104"/>
    </location>
</feature>
<name>A0A165C406_9BASI</name>
<proteinExistence type="predicted"/>
<dbReference type="EMBL" id="KV424209">
    <property type="protein sequence ID" value="KZT50208.1"/>
    <property type="molecule type" value="Genomic_DNA"/>
</dbReference>
<organism evidence="2 4">
    <name type="scientific">Calocera cornea HHB12733</name>
    <dbReference type="NCBI Taxonomy" id="1353952"/>
    <lineage>
        <taxon>Eukaryota</taxon>
        <taxon>Fungi</taxon>
        <taxon>Dikarya</taxon>
        <taxon>Basidiomycota</taxon>
        <taxon>Agaricomycotina</taxon>
        <taxon>Dacrymycetes</taxon>
        <taxon>Dacrymycetales</taxon>
        <taxon>Dacrymycetaceae</taxon>
        <taxon>Calocera</taxon>
    </lineage>
</organism>
<dbReference type="STRING" id="1353952.A0A165C406"/>
<dbReference type="InterPro" id="IPR058913">
    <property type="entry name" value="Integrase_dom_put"/>
</dbReference>
<dbReference type="Pfam" id="PF24764">
    <property type="entry name" value="rva_4"/>
    <property type="match status" value="1"/>
</dbReference>
<reference evidence="2 4" key="1">
    <citation type="journal article" date="2016" name="Mol. Biol. Evol.">
        <title>Comparative Genomics of Early-Diverging Mushroom-Forming Fungi Provides Insights into the Origins of Lignocellulose Decay Capabilities.</title>
        <authorList>
            <person name="Nagy L.G."/>
            <person name="Riley R."/>
            <person name="Tritt A."/>
            <person name="Adam C."/>
            <person name="Daum C."/>
            <person name="Floudas D."/>
            <person name="Sun H."/>
            <person name="Yadav J.S."/>
            <person name="Pangilinan J."/>
            <person name="Larsson K.H."/>
            <person name="Matsuura K."/>
            <person name="Barry K."/>
            <person name="Labutti K."/>
            <person name="Kuo R."/>
            <person name="Ohm R.A."/>
            <person name="Bhattacharya S.S."/>
            <person name="Shirouzu T."/>
            <person name="Yoshinaga Y."/>
            <person name="Martin F.M."/>
            <person name="Grigoriev I.V."/>
            <person name="Hibbett D.S."/>
        </authorList>
    </citation>
    <scope>NUCLEOTIDE SEQUENCE [LARGE SCALE GENOMIC DNA]</scope>
    <source>
        <strain evidence="2 4">HHB12733</strain>
    </source>
</reference>
<evidence type="ECO:0000313" key="2">
    <source>
        <dbReference type="EMBL" id="KZT50208.1"/>
    </source>
</evidence>
<dbReference type="PANTHER" id="PTHR46791">
    <property type="entry name" value="EXPRESSED PROTEIN"/>
    <property type="match status" value="1"/>
</dbReference>
<evidence type="ECO:0000313" key="3">
    <source>
        <dbReference type="EMBL" id="KZT60589.1"/>
    </source>
</evidence>
<dbReference type="Proteomes" id="UP000076842">
    <property type="component" value="Unassembled WGS sequence"/>
</dbReference>
<dbReference type="OrthoDB" id="3252187at2759"/>
<evidence type="ECO:0000313" key="4">
    <source>
        <dbReference type="Proteomes" id="UP000076842"/>
    </source>
</evidence>
<accession>A0A165C406</accession>